<dbReference type="Proteomes" id="UP001596435">
    <property type="component" value="Unassembled WGS sequence"/>
</dbReference>
<proteinExistence type="predicted"/>
<evidence type="ECO:0000313" key="2">
    <source>
        <dbReference type="EMBL" id="MFC7178190.1"/>
    </source>
</evidence>
<evidence type="ECO:0000256" key="1">
    <source>
        <dbReference type="SAM" id="MobiDB-lite"/>
    </source>
</evidence>
<accession>A0ABW2FLU1</accession>
<sequence length="260" mass="25407">MTPTDPTPDRTPTRPTAPGPDRRSWRTAGAVVGAAVLAAAAAFVLTPGDPPGTPGQARTAPGVRPHALLLDGVAGRIEVTGTGGTTATADFVPEGSTRPGPVAFHPTGADGGLTLVCGTAGGAVAPCRGTLRVAVPAGTALTLHQSAGETVLSGLDGDLDVAVTSARLTAVGLRAPRAGITVDSASADLAFATAPGELALRAASASVALRLPDTAEGEAYAVTSDAVSADVRVAVPQTADPAHVLRLSTVSASVAVLPTG</sequence>
<name>A0ABW2FLU1_9ACTN</name>
<keyword evidence="3" id="KW-1185">Reference proteome</keyword>
<evidence type="ECO:0008006" key="4">
    <source>
        <dbReference type="Google" id="ProtNLM"/>
    </source>
</evidence>
<protein>
    <recommendedName>
        <fullName evidence="4">Adhesin domain-containing protein</fullName>
    </recommendedName>
</protein>
<comment type="caution">
    <text evidence="2">The sequence shown here is derived from an EMBL/GenBank/DDBJ whole genome shotgun (WGS) entry which is preliminary data.</text>
</comment>
<reference evidence="3" key="1">
    <citation type="journal article" date="2019" name="Int. J. Syst. Evol. Microbiol.">
        <title>The Global Catalogue of Microorganisms (GCM) 10K type strain sequencing project: providing services to taxonomists for standard genome sequencing and annotation.</title>
        <authorList>
            <consortium name="The Broad Institute Genomics Platform"/>
            <consortium name="The Broad Institute Genome Sequencing Center for Infectious Disease"/>
            <person name="Wu L."/>
            <person name="Ma J."/>
        </authorList>
    </citation>
    <scope>NUCLEOTIDE SEQUENCE [LARGE SCALE GENOMIC DNA]</scope>
    <source>
        <strain evidence="3">CGMCC 1.12859</strain>
    </source>
</reference>
<feature type="region of interest" description="Disordered" evidence="1">
    <location>
        <begin position="1"/>
        <end position="24"/>
    </location>
</feature>
<organism evidence="2 3">
    <name type="scientific">Kitasatospora paranensis</name>
    <dbReference type="NCBI Taxonomy" id="258053"/>
    <lineage>
        <taxon>Bacteria</taxon>
        <taxon>Bacillati</taxon>
        <taxon>Actinomycetota</taxon>
        <taxon>Actinomycetes</taxon>
        <taxon>Kitasatosporales</taxon>
        <taxon>Streptomycetaceae</taxon>
        <taxon>Kitasatospora</taxon>
    </lineage>
</organism>
<evidence type="ECO:0000313" key="3">
    <source>
        <dbReference type="Proteomes" id="UP001596435"/>
    </source>
</evidence>
<gene>
    <name evidence="2" type="ORF">ACFQMG_01280</name>
</gene>
<dbReference type="RefSeq" id="WP_345708959.1">
    <property type="nucleotide sequence ID" value="NZ_BAABKV010000001.1"/>
</dbReference>
<dbReference type="EMBL" id="JBHTAJ010000002">
    <property type="protein sequence ID" value="MFC7178190.1"/>
    <property type="molecule type" value="Genomic_DNA"/>
</dbReference>